<keyword evidence="1" id="KW-0812">Transmembrane</keyword>
<feature type="non-terminal residue" evidence="2">
    <location>
        <position position="1"/>
    </location>
</feature>
<reference evidence="2" key="1">
    <citation type="submission" date="2018-05" db="EMBL/GenBank/DDBJ databases">
        <title>Draft genome of Mucuna pruriens seed.</title>
        <authorList>
            <person name="Nnadi N.E."/>
            <person name="Vos R."/>
            <person name="Hasami M.H."/>
            <person name="Devisetty U.K."/>
            <person name="Aguiy J.C."/>
        </authorList>
    </citation>
    <scope>NUCLEOTIDE SEQUENCE [LARGE SCALE GENOMIC DNA]</scope>
    <source>
        <strain evidence="2">JCA_2017</strain>
    </source>
</reference>
<name>A0A371GG43_MUCPR</name>
<dbReference type="EMBL" id="QJKJ01005645">
    <property type="protein sequence ID" value="RDX89527.1"/>
    <property type="molecule type" value="Genomic_DNA"/>
</dbReference>
<comment type="caution">
    <text evidence="2">The sequence shown here is derived from an EMBL/GenBank/DDBJ whole genome shotgun (WGS) entry which is preliminary data.</text>
</comment>
<dbReference type="PANTHER" id="PTHR10775">
    <property type="entry name" value="OS08G0208400 PROTEIN"/>
    <property type="match status" value="1"/>
</dbReference>
<sequence length="158" mass="18408">MELKSTSGKKKLLAKVLRYFSKTKVAKVIHVSQNSKVHEMTYGLLRHPRDAKAWRSKKMSGNNIDVYLQPLIKELNELWTKGMETYDFSLKELFRMRATLIWTISHFLGLCTLFGWNTYAGYACPTCNFDTVPCQLRYSKNGVLWAIFKFWKGVINLD</sequence>
<dbReference type="Proteomes" id="UP000257109">
    <property type="component" value="Unassembled WGS sequence"/>
</dbReference>
<accession>A0A371GG43</accession>
<evidence type="ECO:0000256" key="1">
    <source>
        <dbReference type="SAM" id="Phobius"/>
    </source>
</evidence>
<keyword evidence="1" id="KW-1133">Transmembrane helix</keyword>
<evidence type="ECO:0000313" key="2">
    <source>
        <dbReference type="EMBL" id="RDX89527.1"/>
    </source>
</evidence>
<organism evidence="2 3">
    <name type="scientific">Mucuna pruriens</name>
    <name type="common">Velvet bean</name>
    <name type="synonym">Dolichos pruriens</name>
    <dbReference type="NCBI Taxonomy" id="157652"/>
    <lineage>
        <taxon>Eukaryota</taxon>
        <taxon>Viridiplantae</taxon>
        <taxon>Streptophyta</taxon>
        <taxon>Embryophyta</taxon>
        <taxon>Tracheophyta</taxon>
        <taxon>Spermatophyta</taxon>
        <taxon>Magnoliopsida</taxon>
        <taxon>eudicotyledons</taxon>
        <taxon>Gunneridae</taxon>
        <taxon>Pentapetalae</taxon>
        <taxon>rosids</taxon>
        <taxon>fabids</taxon>
        <taxon>Fabales</taxon>
        <taxon>Fabaceae</taxon>
        <taxon>Papilionoideae</taxon>
        <taxon>50 kb inversion clade</taxon>
        <taxon>NPAAA clade</taxon>
        <taxon>indigoferoid/millettioid clade</taxon>
        <taxon>Phaseoleae</taxon>
        <taxon>Mucuna</taxon>
    </lineage>
</organism>
<keyword evidence="3" id="KW-1185">Reference proteome</keyword>
<gene>
    <name evidence="2" type="ORF">CR513_28738</name>
</gene>
<dbReference type="Pfam" id="PF02992">
    <property type="entry name" value="Transposase_21"/>
    <property type="match status" value="1"/>
</dbReference>
<dbReference type="PANTHER" id="PTHR10775:SF158">
    <property type="entry name" value="TNP2-LIKE TRANSPOSON PROTEIN"/>
    <property type="match status" value="1"/>
</dbReference>
<dbReference type="OrthoDB" id="1304753at2759"/>
<dbReference type="AlphaFoldDB" id="A0A371GG43"/>
<protein>
    <submittedName>
        <fullName evidence="2">Uncharacterized protein</fullName>
    </submittedName>
</protein>
<evidence type="ECO:0000313" key="3">
    <source>
        <dbReference type="Proteomes" id="UP000257109"/>
    </source>
</evidence>
<feature type="transmembrane region" description="Helical" evidence="1">
    <location>
        <begin position="99"/>
        <end position="119"/>
    </location>
</feature>
<keyword evidence="1" id="KW-0472">Membrane</keyword>
<dbReference type="InterPro" id="IPR004242">
    <property type="entry name" value="Transposase_21"/>
</dbReference>
<proteinExistence type="predicted"/>